<proteinExistence type="predicted"/>
<dbReference type="WBParaSite" id="SCUD_0000933101-mRNA-1">
    <property type="protein sequence ID" value="SCUD_0000933101-mRNA-1"/>
    <property type="gene ID" value="SCUD_0000933101"/>
</dbReference>
<reference evidence="2 3" key="2">
    <citation type="submission" date="2018-11" db="EMBL/GenBank/DDBJ databases">
        <authorList>
            <consortium name="Pathogen Informatics"/>
        </authorList>
    </citation>
    <scope>NUCLEOTIDE SEQUENCE [LARGE SCALE GENOMIC DNA]</scope>
    <source>
        <strain evidence="2">Dakar</strain>
        <strain evidence="3">Dakar, Senegal</strain>
    </source>
</reference>
<evidence type="ECO:0000259" key="1">
    <source>
        <dbReference type="Pfam" id="PF20049"/>
    </source>
</evidence>
<protein>
    <submittedName>
        <fullName evidence="4">DUF6451 domain-containing protein</fullName>
    </submittedName>
</protein>
<dbReference type="PANTHER" id="PTHR47027">
    <property type="entry name" value="REVERSE TRANSCRIPTASE DOMAIN-CONTAINING PROTEIN"/>
    <property type="match status" value="1"/>
</dbReference>
<name>A0A183K2W7_9TREM</name>
<dbReference type="EMBL" id="UZAK01033176">
    <property type="protein sequence ID" value="VDP35164.1"/>
    <property type="molecule type" value="Genomic_DNA"/>
</dbReference>
<sequence>MEDNWKGIKEVLTSTCQEVLGLKKHHHKELIPIETLLWILEMNKKTAINNSRTRTEKVKAQAKYTKAKKKVKKSIRADKNNYKLKGKYSKLATSIKEKEGKTITETQEQRNQWVEHFEELLSGPAPLNPLDIEAASTGLTIDATPPTIEEIKMEIRQINSEKSEVRAKNIPAEARKSDIETSTSDGKHGIQWTDCMQLDDLDFSDNLALLSHTQQKMQVKTTNVSAASASLGSNIHERKGNILKYDTENVNPITLDGKALEGAKSFTYLGCIIEKEGVSDINVNARMSKARGSFLQSKHIRNSKQLSTNIKVTIFSANVKRVLLYGAET</sequence>
<dbReference type="PANTHER" id="PTHR47027:SF25">
    <property type="entry name" value="REVERSE TRANSCRIPTASE DOMAIN-CONTAINING PROTEIN"/>
    <property type="match status" value="1"/>
</dbReference>
<organism evidence="4">
    <name type="scientific">Schistosoma curassoni</name>
    <dbReference type="NCBI Taxonomy" id="6186"/>
    <lineage>
        <taxon>Eukaryota</taxon>
        <taxon>Metazoa</taxon>
        <taxon>Spiralia</taxon>
        <taxon>Lophotrochozoa</taxon>
        <taxon>Platyhelminthes</taxon>
        <taxon>Trematoda</taxon>
        <taxon>Digenea</taxon>
        <taxon>Strigeidida</taxon>
        <taxon>Schistosomatoidea</taxon>
        <taxon>Schistosomatidae</taxon>
        <taxon>Schistosoma</taxon>
    </lineage>
</organism>
<evidence type="ECO:0000313" key="3">
    <source>
        <dbReference type="Proteomes" id="UP000279833"/>
    </source>
</evidence>
<keyword evidence="3" id="KW-1185">Reference proteome</keyword>
<accession>A0A183K2W7</accession>
<reference evidence="4" key="1">
    <citation type="submission" date="2016-06" db="UniProtKB">
        <authorList>
            <consortium name="WormBaseParasite"/>
        </authorList>
    </citation>
    <scope>IDENTIFICATION</scope>
</reference>
<dbReference type="Pfam" id="PF20049">
    <property type="entry name" value="DUF6451"/>
    <property type="match status" value="1"/>
</dbReference>
<gene>
    <name evidence="2" type="ORF">SCUD_LOCUS9331</name>
</gene>
<dbReference type="InterPro" id="IPR045609">
    <property type="entry name" value="DUF6451"/>
</dbReference>
<dbReference type="Proteomes" id="UP000279833">
    <property type="component" value="Unassembled WGS sequence"/>
</dbReference>
<evidence type="ECO:0000313" key="4">
    <source>
        <dbReference type="WBParaSite" id="SCUD_0000933101-mRNA-1"/>
    </source>
</evidence>
<feature type="domain" description="DUF6451" evidence="1">
    <location>
        <begin position="294"/>
        <end position="325"/>
    </location>
</feature>
<evidence type="ECO:0000313" key="2">
    <source>
        <dbReference type="EMBL" id="VDP35164.1"/>
    </source>
</evidence>
<dbReference type="AlphaFoldDB" id="A0A183K2W7"/>